<organism evidence="1 2">
    <name type="scientific">Vararia minispora EC-137</name>
    <dbReference type="NCBI Taxonomy" id="1314806"/>
    <lineage>
        <taxon>Eukaryota</taxon>
        <taxon>Fungi</taxon>
        <taxon>Dikarya</taxon>
        <taxon>Basidiomycota</taxon>
        <taxon>Agaricomycotina</taxon>
        <taxon>Agaricomycetes</taxon>
        <taxon>Russulales</taxon>
        <taxon>Lachnocladiaceae</taxon>
        <taxon>Vararia</taxon>
    </lineage>
</organism>
<accession>A0ACB8QRE9</accession>
<dbReference type="EMBL" id="MU273503">
    <property type="protein sequence ID" value="KAI0034262.1"/>
    <property type="molecule type" value="Genomic_DNA"/>
</dbReference>
<dbReference type="Proteomes" id="UP000814128">
    <property type="component" value="Unassembled WGS sequence"/>
</dbReference>
<gene>
    <name evidence="1" type="ORF">K488DRAFT_45746</name>
</gene>
<evidence type="ECO:0000313" key="2">
    <source>
        <dbReference type="Proteomes" id="UP000814128"/>
    </source>
</evidence>
<sequence>MDFTELYKHSNGLVSFSQGAHFILTAVHDRLIVRRADTFQVSRSWQVDLTPSPSRVATSTGSRRPSEPMSITHIGWSSDSEYVLAACAKLGVAHVFCMRDEQWHASIEAGAEGLVKAEWAPDGRHVLCFSEWGLRVTVWSLLTGNATYIQYPVHPDRGYAFRRDGRYFVLAERHKSKDTIGVYDAADSYKLVRHYPLPTTSMASIAISPSGNHVAVWEGPLEYKLCILSLTGELIGSFKPDPDPGLGIRCVAWHPSGMFIALAGWDDRIHILEHLTWSKVATLNASTRVPESVNFWREPSNWLEATEGRGFLSYERLNGTHSVPSTRPDPSKPHPKSGAVQLEFNKLGTTLMARFENMSTAIHLFSFPAPGEAFTPHLRSVLVHSRPVLHTRWNPLRAGSLVATCGASAVYTWSDEWVGEGGEAEEMAECIGVPAKNFEARDVRWAPDGKGMVLLDKETFCCAFEVEESSM</sequence>
<keyword evidence="2" id="KW-1185">Reference proteome</keyword>
<name>A0ACB8QRE9_9AGAM</name>
<protein>
    <submittedName>
        <fullName evidence="1">Quinon protein alcohol dehydrogenase-like superfamily</fullName>
    </submittedName>
</protein>
<comment type="caution">
    <text evidence="1">The sequence shown here is derived from an EMBL/GenBank/DDBJ whole genome shotgun (WGS) entry which is preliminary data.</text>
</comment>
<proteinExistence type="predicted"/>
<reference evidence="1" key="1">
    <citation type="submission" date="2021-02" db="EMBL/GenBank/DDBJ databases">
        <authorList>
            <consortium name="DOE Joint Genome Institute"/>
            <person name="Ahrendt S."/>
            <person name="Looney B.P."/>
            <person name="Miyauchi S."/>
            <person name="Morin E."/>
            <person name="Drula E."/>
            <person name="Courty P.E."/>
            <person name="Chicoki N."/>
            <person name="Fauchery L."/>
            <person name="Kohler A."/>
            <person name="Kuo A."/>
            <person name="Labutti K."/>
            <person name="Pangilinan J."/>
            <person name="Lipzen A."/>
            <person name="Riley R."/>
            <person name="Andreopoulos W."/>
            <person name="He G."/>
            <person name="Johnson J."/>
            <person name="Barry K.W."/>
            <person name="Grigoriev I.V."/>
            <person name="Nagy L."/>
            <person name="Hibbett D."/>
            <person name="Henrissat B."/>
            <person name="Matheny P.B."/>
            <person name="Labbe J."/>
            <person name="Martin F."/>
        </authorList>
    </citation>
    <scope>NUCLEOTIDE SEQUENCE</scope>
    <source>
        <strain evidence="1">EC-137</strain>
    </source>
</reference>
<reference evidence="1" key="2">
    <citation type="journal article" date="2022" name="New Phytol.">
        <title>Evolutionary transition to the ectomycorrhizal habit in the genomes of a hyperdiverse lineage of mushroom-forming fungi.</title>
        <authorList>
            <person name="Looney B."/>
            <person name="Miyauchi S."/>
            <person name="Morin E."/>
            <person name="Drula E."/>
            <person name="Courty P.E."/>
            <person name="Kohler A."/>
            <person name="Kuo A."/>
            <person name="LaButti K."/>
            <person name="Pangilinan J."/>
            <person name="Lipzen A."/>
            <person name="Riley R."/>
            <person name="Andreopoulos W."/>
            <person name="He G."/>
            <person name="Johnson J."/>
            <person name="Nolan M."/>
            <person name="Tritt A."/>
            <person name="Barry K.W."/>
            <person name="Grigoriev I.V."/>
            <person name="Nagy L.G."/>
            <person name="Hibbett D."/>
            <person name="Henrissat B."/>
            <person name="Matheny P.B."/>
            <person name="Labbe J."/>
            <person name="Martin F.M."/>
        </authorList>
    </citation>
    <scope>NUCLEOTIDE SEQUENCE</scope>
    <source>
        <strain evidence="1">EC-137</strain>
    </source>
</reference>
<evidence type="ECO:0000313" key="1">
    <source>
        <dbReference type="EMBL" id="KAI0034262.1"/>
    </source>
</evidence>